<dbReference type="SMART" id="SM00234">
    <property type="entry name" value="START"/>
    <property type="match status" value="1"/>
</dbReference>
<dbReference type="SUPFAM" id="SSF48350">
    <property type="entry name" value="GTPase activation domain, GAP"/>
    <property type="match status" value="1"/>
</dbReference>
<feature type="compositionally biased region" description="Polar residues" evidence="3">
    <location>
        <begin position="418"/>
        <end position="438"/>
    </location>
</feature>
<name>A0A8C4PYK4_EPTBU</name>
<dbReference type="FunFam" id="1.10.555.10:FF:000007">
    <property type="entry name" value="rho GTPase-activating protein 7 isoform X2"/>
    <property type="match status" value="1"/>
</dbReference>
<dbReference type="InterPro" id="IPR023393">
    <property type="entry name" value="START-like_dom_sf"/>
</dbReference>
<feature type="compositionally biased region" description="Low complexity" evidence="3">
    <location>
        <begin position="118"/>
        <end position="131"/>
    </location>
</feature>
<dbReference type="PANTHER" id="PTHR12659:SF7">
    <property type="entry name" value="CROSSVEINLESS C, ISOFORM C"/>
    <property type="match status" value="1"/>
</dbReference>
<feature type="region of interest" description="Disordered" evidence="3">
    <location>
        <begin position="390"/>
        <end position="463"/>
    </location>
</feature>
<dbReference type="GO" id="GO:0008289">
    <property type="term" value="F:lipid binding"/>
    <property type="evidence" value="ECO:0007669"/>
    <property type="project" value="InterPro"/>
</dbReference>
<dbReference type="Gene3D" id="3.30.530.20">
    <property type="match status" value="1"/>
</dbReference>
<dbReference type="InterPro" id="IPR008936">
    <property type="entry name" value="Rho_GTPase_activation_prot"/>
</dbReference>
<dbReference type="InterPro" id="IPR002913">
    <property type="entry name" value="START_lipid-bd_dom"/>
</dbReference>
<dbReference type="InterPro" id="IPR000198">
    <property type="entry name" value="RhoGAP_dom"/>
</dbReference>
<reference evidence="6" key="2">
    <citation type="submission" date="2025-09" db="UniProtKB">
        <authorList>
            <consortium name="Ensembl"/>
        </authorList>
    </citation>
    <scope>IDENTIFICATION</scope>
</reference>
<dbReference type="OMA" id="DEWDSAR"/>
<dbReference type="GO" id="GO:0007165">
    <property type="term" value="P:signal transduction"/>
    <property type="evidence" value="ECO:0007669"/>
    <property type="project" value="InterPro"/>
</dbReference>
<dbReference type="PANTHER" id="PTHR12659">
    <property type="entry name" value="RHO-TYPE GTPASE ACTIVATING PROTEIN"/>
    <property type="match status" value="1"/>
</dbReference>
<dbReference type="AlphaFoldDB" id="A0A8C4PYK4"/>
<proteinExistence type="predicted"/>
<protein>
    <submittedName>
        <fullName evidence="6">DLC1 Rho GTPase activating protein</fullName>
    </submittedName>
</protein>
<dbReference type="Pfam" id="PF00620">
    <property type="entry name" value="RhoGAP"/>
    <property type="match status" value="1"/>
</dbReference>
<organism evidence="6 7">
    <name type="scientific">Eptatretus burgeri</name>
    <name type="common">Inshore hagfish</name>
    <dbReference type="NCBI Taxonomy" id="7764"/>
    <lineage>
        <taxon>Eukaryota</taxon>
        <taxon>Metazoa</taxon>
        <taxon>Chordata</taxon>
        <taxon>Craniata</taxon>
        <taxon>Vertebrata</taxon>
        <taxon>Cyclostomata</taxon>
        <taxon>Myxini</taxon>
        <taxon>Myxiniformes</taxon>
        <taxon>Myxinidae</taxon>
        <taxon>Eptatretinae</taxon>
        <taxon>Eptatretus</taxon>
    </lineage>
</organism>
<sequence length="993" mass="109953">PQYAQLYEGNICNVLQLNICIDHVFPMARRLNTLNNCASRKLDKSSPRKRSEDSDEEEQCAISNKWTFERTSRRWSRLEDLDVFSHASLGSEGDPYKGSACPSRESLLTDGSETQDAGSLHSTHGLSGHSHAMPQRQLSVGTLSTDTQLATPALLAPSPEMDVVLAPRSRSKSLLKSLRGKGITQATSNGGRRRVGGLVISGPICGGPDEETLRRFNCVDLPPSPGLTSPLATSPSSCGGGKRGGVYLGDFDPLQHGAAAAEDNRVLCLPPDHKPGTFPRTLSTESLHAARESDSGWGAWVHLEGHDARSPNRVVDGRNAATSKPFLLKRTSSVGSAASRISIYDNVPLSLLEDSPPNGFCSQLDAILQQVNGLQALLSQWSEQLSAEDLDEWDSARDSTCHSPASPHPQGELDGTDRSPSGRTTPPSDLDSTGTSIVDSEDSGIQERHDSGTAHGLARPNRRQRLRWHSFQTSHRPSLGSASLHIESQSVAQMNLAQRLCLLRLTALMEKYTPSNRHGWNWAVPKFMKRMRAPDYRDKNVFGVPLLLCVQRMGQPLPQGIQQAMRYLRSQCLDQVGLFRKSGVKSRIQALRDMNESSPEGISYEGQSAYDVADMLKQYFRDLPEPLFASKLADTFLQIYQYVPKEQQLQALQAAVLLLPDESREALHTLLCFLSDVAAASAENQMSPKNLAVCLAPSLFHLNTVKRENSNRKYSIGKPDQKDLSENLAAIQGLAHMITECKRLFKVRIPEEVVGQCRVSYLEQDTQPISLADLGHPCDLESQSAHLESCVQGLLKEARDRFRGWVNCSSIEPSIDLAYKKVGDGHVLRLWKACSEVDAPPQRLLQRLRNERHLWDPDLLHWQVVETLDNHTELFRYVLDSMAPHPARDYLVLRSWQTDLPRGCCVLVTTSVEHPEVPADTGGEVRGMVLASRFLLEPAGPGRSRLTHICRLDTRGRSSDWYNKAFGHLCAMEIARIRDSFKKTKADLPETKV</sequence>
<dbReference type="GO" id="GO:0005096">
    <property type="term" value="F:GTPase activator activity"/>
    <property type="evidence" value="ECO:0007669"/>
    <property type="project" value="UniProtKB-KW"/>
</dbReference>
<dbReference type="GO" id="GO:0030036">
    <property type="term" value="P:actin cytoskeleton organization"/>
    <property type="evidence" value="ECO:0007669"/>
    <property type="project" value="TreeGrafter"/>
</dbReference>
<reference evidence="6" key="1">
    <citation type="submission" date="2025-08" db="UniProtKB">
        <authorList>
            <consortium name="Ensembl"/>
        </authorList>
    </citation>
    <scope>IDENTIFICATION</scope>
</reference>
<dbReference type="CDD" id="cd08869">
    <property type="entry name" value="START_RhoGAP"/>
    <property type="match status" value="1"/>
</dbReference>
<evidence type="ECO:0000256" key="2">
    <source>
        <dbReference type="ARBA" id="ARBA00022553"/>
    </source>
</evidence>
<dbReference type="SUPFAM" id="SSF55961">
    <property type="entry name" value="Bet v1-like"/>
    <property type="match status" value="1"/>
</dbReference>
<dbReference type="GeneTree" id="ENSGT00950000183061"/>
<keyword evidence="1" id="KW-0343">GTPase activation</keyword>
<evidence type="ECO:0000259" key="4">
    <source>
        <dbReference type="PROSITE" id="PS50238"/>
    </source>
</evidence>
<dbReference type="Pfam" id="PF01852">
    <property type="entry name" value="START"/>
    <property type="match status" value="1"/>
</dbReference>
<dbReference type="GO" id="GO:0035023">
    <property type="term" value="P:regulation of Rho protein signal transduction"/>
    <property type="evidence" value="ECO:0007669"/>
    <property type="project" value="TreeGrafter"/>
</dbReference>
<evidence type="ECO:0000256" key="3">
    <source>
        <dbReference type="SAM" id="MobiDB-lite"/>
    </source>
</evidence>
<feature type="domain" description="START" evidence="5">
    <location>
        <begin position="789"/>
        <end position="993"/>
    </location>
</feature>
<keyword evidence="7" id="KW-1185">Reference proteome</keyword>
<evidence type="ECO:0000313" key="7">
    <source>
        <dbReference type="Proteomes" id="UP000694388"/>
    </source>
</evidence>
<dbReference type="PROSITE" id="PS50848">
    <property type="entry name" value="START"/>
    <property type="match status" value="1"/>
</dbReference>
<feature type="region of interest" description="Disordered" evidence="3">
    <location>
        <begin position="92"/>
        <end position="133"/>
    </location>
</feature>
<dbReference type="SMART" id="SM00324">
    <property type="entry name" value="RhoGAP"/>
    <property type="match status" value="1"/>
</dbReference>
<dbReference type="Gene3D" id="1.10.555.10">
    <property type="entry name" value="Rho GTPase activation protein"/>
    <property type="match status" value="1"/>
</dbReference>
<keyword evidence="2" id="KW-0597">Phosphoprotein</keyword>
<accession>A0A8C4PYK4</accession>
<feature type="domain" description="Rho-GAP" evidence="4">
    <location>
        <begin position="544"/>
        <end position="745"/>
    </location>
</feature>
<dbReference type="FunFam" id="3.30.530.20:FF:000009">
    <property type="entry name" value="StAR related lipid transfer domain containing 13"/>
    <property type="match status" value="1"/>
</dbReference>
<dbReference type="CDD" id="cd04375">
    <property type="entry name" value="RhoGAP_DLC1"/>
    <property type="match status" value="1"/>
</dbReference>
<evidence type="ECO:0000259" key="5">
    <source>
        <dbReference type="PROSITE" id="PS50848"/>
    </source>
</evidence>
<evidence type="ECO:0000256" key="1">
    <source>
        <dbReference type="ARBA" id="ARBA00022468"/>
    </source>
</evidence>
<dbReference type="PROSITE" id="PS50238">
    <property type="entry name" value="RHOGAP"/>
    <property type="match status" value="1"/>
</dbReference>
<dbReference type="Ensembl" id="ENSEBUT00000005588.1">
    <property type="protein sequence ID" value="ENSEBUP00000005150.1"/>
    <property type="gene ID" value="ENSEBUG00000003482.1"/>
</dbReference>
<evidence type="ECO:0000313" key="6">
    <source>
        <dbReference type="Ensembl" id="ENSEBUP00000005150.1"/>
    </source>
</evidence>
<dbReference type="Proteomes" id="UP000694388">
    <property type="component" value="Unplaced"/>
</dbReference>